<feature type="region of interest" description="Disordered" evidence="5">
    <location>
        <begin position="173"/>
        <end position="262"/>
    </location>
</feature>
<feature type="transmembrane region" description="Helical" evidence="6">
    <location>
        <begin position="43"/>
        <end position="61"/>
    </location>
</feature>
<evidence type="ECO:0000256" key="3">
    <source>
        <dbReference type="ARBA" id="ARBA00022989"/>
    </source>
</evidence>
<feature type="transmembrane region" description="Helical" evidence="6">
    <location>
        <begin position="12"/>
        <end position="31"/>
    </location>
</feature>
<comment type="caution">
    <text evidence="7">The sequence shown here is derived from an EMBL/GenBank/DDBJ whole genome shotgun (WGS) entry which is preliminary data.</text>
</comment>
<organism evidence="7 8">
    <name type="scientific">Sporothrix bragantina</name>
    <dbReference type="NCBI Taxonomy" id="671064"/>
    <lineage>
        <taxon>Eukaryota</taxon>
        <taxon>Fungi</taxon>
        <taxon>Dikarya</taxon>
        <taxon>Ascomycota</taxon>
        <taxon>Pezizomycotina</taxon>
        <taxon>Sordariomycetes</taxon>
        <taxon>Sordariomycetidae</taxon>
        <taxon>Ophiostomatales</taxon>
        <taxon>Ophiostomataceae</taxon>
        <taxon>Sporothrix</taxon>
    </lineage>
</organism>
<evidence type="ECO:0000256" key="6">
    <source>
        <dbReference type="SAM" id="Phobius"/>
    </source>
</evidence>
<name>A0ABP0CY31_9PEZI</name>
<dbReference type="PANTHER" id="PTHR31794:SF4">
    <property type="entry name" value="AUXIN EFFLUX TRANSPORTER FAMILY PROTEIN (EUROFUNG)"/>
    <property type="match status" value="1"/>
</dbReference>
<dbReference type="Pfam" id="PF03547">
    <property type="entry name" value="Mem_trans"/>
    <property type="match status" value="1"/>
</dbReference>
<feature type="transmembrane region" description="Helical" evidence="6">
    <location>
        <begin position="73"/>
        <end position="100"/>
    </location>
</feature>
<gene>
    <name evidence="7" type="ORF">SBRCBS47491_009515</name>
</gene>
<keyword evidence="3 6" id="KW-1133">Transmembrane helix</keyword>
<feature type="transmembrane region" description="Helical" evidence="6">
    <location>
        <begin position="525"/>
        <end position="548"/>
    </location>
</feature>
<feature type="transmembrane region" description="Helical" evidence="6">
    <location>
        <begin position="356"/>
        <end position="380"/>
    </location>
</feature>
<comment type="subcellular location">
    <subcellularLocation>
        <location evidence="1">Membrane</location>
        <topology evidence="1">Multi-pass membrane protein</topology>
    </subcellularLocation>
</comment>
<feature type="transmembrane region" description="Helical" evidence="6">
    <location>
        <begin position="453"/>
        <end position="480"/>
    </location>
</feature>
<feature type="transmembrane region" description="Helical" evidence="6">
    <location>
        <begin position="492"/>
        <end position="513"/>
    </location>
</feature>
<keyword evidence="8" id="KW-1185">Reference proteome</keyword>
<accession>A0ABP0CY31</accession>
<dbReference type="InterPro" id="IPR004776">
    <property type="entry name" value="Mem_transp_PIN-like"/>
</dbReference>
<evidence type="ECO:0000256" key="2">
    <source>
        <dbReference type="ARBA" id="ARBA00022692"/>
    </source>
</evidence>
<feature type="compositionally biased region" description="Acidic residues" evidence="5">
    <location>
        <begin position="181"/>
        <end position="193"/>
    </location>
</feature>
<dbReference type="Proteomes" id="UP001642406">
    <property type="component" value="Unassembled WGS sequence"/>
</dbReference>
<evidence type="ECO:0000313" key="8">
    <source>
        <dbReference type="Proteomes" id="UP001642406"/>
    </source>
</evidence>
<sequence>MASTGLLESFVAAIQASLSVLLVIFYGGVAARLGLLTASSTKAISKVCVRLFLPALLFTKIGTELHSGSAHRYVIVLVWALVCHAVSFVLGIAGHLLLGLPDWTTVAIMFNNTTSYPLLLIGALDQTGILQVLVDASGADETTKEALERAKSYFLVFSTISSCLTFAVGPRLMDSEHAPEPDDDSSDDDDDDKGNDTAVVTTGVVVSPAEDEADADADDEDEDEDEEEQITEYDEDDMASEASRPVSRSSGHDPLSDAPPVSYVSANENTRLLSPNTAYYIKSSPASKFRASVVNFIDPFASSSAPHNAFFPSTRHIKNKINQSTPSPAPFASDVKRRASVVPKSTWRKLGPRTQWWLLFIADFFNAPLLGALAGAVVGLTPALHRAFFNPATDGGIFTAWLTSSLDDIGGLFVPLPVVVAGVSLYTAVWAPEKKKDDSHDNSDDDAKEKKKLPLGAVAYILLARFVLWPLASIAVIYLLASRTEFVGGDPMLWFTLMLMPTGPPAMKLITLVQVSNADDDDETSIAKLLTISYLISPLLSIAVVGSLRASLASVDA</sequence>
<feature type="transmembrane region" description="Helical" evidence="6">
    <location>
        <begin position="412"/>
        <end position="432"/>
    </location>
</feature>
<evidence type="ECO:0000256" key="1">
    <source>
        <dbReference type="ARBA" id="ARBA00004141"/>
    </source>
</evidence>
<dbReference type="EMBL" id="CAWUHC010000152">
    <property type="protein sequence ID" value="CAK7236084.1"/>
    <property type="molecule type" value="Genomic_DNA"/>
</dbReference>
<keyword evidence="4 6" id="KW-0472">Membrane</keyword>
<evidence type="ECO:0000256" key="4">
    <source>
        <dbReference type="ARBA" id="ARBA00023136"/>
    </source>
</evidence>
<protein>
    <recommendedName>
        <fullName evidence="9">Auxin efflux carrier</fullName>
    </recommendedName>
</protein>
<keyword evidence="2 6" id="KW-0812">Transmembrane</keyword>
<proteinExistence type="predicted"/>
<evidence type="ECO:0000256" key="5">
    <source>
        <dbReference type="SAM" id="MobiDB-lite"/>
    </source>
</evidence>
<feature type="compositionally biased region" description="Acidic residues" evidence="5">
    <location>
        <begin position="209"/>
        <end position="239"/>
    </location>
</feature>
<dbReference type="PANTHER" id="PTHR31794">
    <property type="entry name" value="AUXIN EFFLUX TRANSPORTER FAMILY PROTEIN (EUROFUNG)"/>
    <property type="match status" value="1"/>
</dbReference>
<reference evidence="7 8" key="1">
    <citation type="submission" date="2024-01" db="EMBL/GenBank/DDBJ databases">
        <authorList>
            <person name="Allen C."/>
            <person name="Tagirdzhanova G."/>
        </authorList>
    </citation>
    <scope>NUCLEOTIDE SEQUENCE [LARGE SCALE GENOMIC DNA]</scope>
</reference>
<evidence type="ECO:0000313" key="7">
    <source>
        <dbReference type="EMBL" id="CAK7236084.1"/>
    </source>
</evidence>
<evidence type="ECO:0008006" key="9">
    <source>
        <dbReference type="Google" id="ProtNLM"/>
    </source>
</evidence>